<evidence type="ECO:0000313" key="1">
    <source>
        <dbReference type="EMBL" id="CAB4189628.1"/>
    </source>
</evidence>
<protein>
    <submittedName>
        <fullName evidence="1">Uncharacterized protein</fullName>
    </submittedName>
</protein>
<organism evidence="1">
    <name type="scientific">uncultured Caudovirales phage</name>
    <dbReference type="NCBI Taxonomy" id="2100421"/>
    <lineage>
        <taxon>Viruses</taxon>
        <taxon>Duplodnaviria</taxon>
        <taxon>Heunggongvirae</taxon>
        <taxon>Uroviricota</taxon>
        <taxon>Caudoviricetes</taxon>
        <taxon>Peduoviridae</taxon>
        <taxon>Maltschvirus</taxon>
        <taxon>Maltschvirus maltsch</taxon>
    </lineage>
</organism>
<sequence length="252" mass="26780">MTKATKKTDLSSFTGRAADGTWNALDFKIETSISDEAFASLLTVGAADIKLAADADRVLSDQRKPLQERISTIRHNLAVALLKRHPIVKGDWLSVPVGRSRWTLSAAFPAVGVDIAAFTATFTAAGFKEANVRKIQERVLNEARSLAFERSFEAEVHAAIVTCHKTLARLSTETKGKLAGNIWDAAELVWGAGSGWVPEATRAAIFADTMTAMEEKETKAAEKVAAASAKAIAKSAKANSNTAPKANGALVG</sequence>
<proteinExistence type="predicted"/>
<name>A0A6J5R7I4_9CAUD</name>
<reference evidence="1" key="1">
    <citation type="submission" date="2020-05" db="EMBL/GenBank/DDBJ databases">
        <authorList>
            <person name="Chiriac C."/>
            <person name="Salcher M."/>
            <person name="Ghai R."/>
            <person name="Kavagutti S V."/>
        </authorList>
    </citation>
    <scope>NUCLEOTIDE SEQUENCE</scope>
</reference>
<dbReference type="EMBL" id="LR797156">
    <property type="protein sequence ID" value="CAB4189628.1"/>
    <property type="molecule type" value="Genomic_DNA"/>
</dbReference>
<accession>A0A6J5R7I4</accession>
<gene>
    <name evidence="1" type="ORF">UFOVP1193_8</name>
</gene>